<evidence type="ECO:0000259" key="17">
    <source>
        <dbReference type="Pfam" id="PF01557"/>
    </source>
</evidence>
<comment type="similarity">
    <text evidence="3 16">Belongs to the FAH family.</text>
</comment>
<dbReference type="Pfam" id="PF09298">
    <property type="entry name" value="FAA_hydrolase_N"/>
    <property type="match status" value="1"/>
</dbReference>
<evidence type="ECO:0000256" key="5">
    <source>
        <dbReference type="ARBA" id="ARBA00014741"/>
    </source>
</evidence>
<dbReference type="PANTHER" id="PTHR43069:SF2">
    <property type="entry name" value="FUMARYLACETOACETASE"/>
    <property type="match status" value="1"/>
</dbReference>
<evidence type="ECO:0000256" key="4">
    <source>
        <dbReference type="ARBA" id="ARBA00012094"/>
    </source>
</evidence>
<dbReference type="STRING" id="109895.A0A507DR70"/>
<feature type="binding site" evidence="15">
    <location>
        <position position="262"/>
    </location>
    <ligand>
        <name>Mg(2+)</name>
        <dbReference type="ChEBI" id="CHEBI:18420"/>
    </ligand>
</feature>
<feature type="binding site" evidence="15">
    <location>
        <position position="266"/>
    </location>
    <ligand>
        <name>Mg(2+)</name>
        <dbReference type="ChEBI" id="CHEBI:18420"/>
    </ligand>
</feature>
<dbReference type="Pfam" id="PF01557">
    <property type="entry name" value="FAA_hydrolase"/>
    <property type="match status" value="1"/>
</dbReference>
<evidence type="ECO:0000313" key="20">
    <source>
        <dbReference type="Proteomes" id="UP000318582"/>
    </source>
</evidence>
<evidence type="ECO:0000259" key="18">
    <source>
        <dbReference type="Pfam" id="PF09298"/>
    </source>
</evidence>
<dbReference type="GO" id="GO:0046872">
    <property type="term" value="F:metal ion binding"/>
    <property type="evidence" value="ECO:0007669"/>
    <property type="project" value="UniProtKB-UniRule"/>
</dbReference>
<dbReference type="SUPFAM" id="SSF63433">
    <property type="entry name" value="Fumarylacetoacetate hydrolase, FAH, N-terminal domain"/>
    <property type="match status" value="1"/>
</dbReference>
<dbReference type="EC" id="3.7.1.2" evidence="4 16"/>
<dbReference type="EMBL" id="QEAQ01000165">
    <property type="protein sequence ID" value="TPX54229.1"/>
    <property type="molecule type" value="Genomic_DNA"/>
</dbReference>
<dbReference type="InterPro" id="IPR005959">
    <property type="entry name" value="Fumarylacetoacetase"/>
</dbReference>
<feature type="binding site" evidence="14">
    <location>
        <position position="151"/>
    </location>
    <ligand>
        <name>substrate</name>
    </ligand>
</feature>
<dbReference type="InterPro" id="IPR036462">
    <property type="entry name" value="Fumarylacetoacetase_N_sf"/>
</dbReference>
<evidence type="ECO:0000256" key="11">
    <source>
        <dbReference type="ARBA" id="ARBA00023232"/>
    </source>
</evidence>
<dbReference type="GO" id="GO:0006572">
    <property type="term" value="P:L-tyrosine catabolic process"/>
    <property type="evidence" value="ECO:0007669"/>
    <property type="project" value="UniProtKB-UniRule"/>
</dbReference>
<evidence type="ECO:0000256" key="15">
    <source>
        <dbReference type="PIRSR" id="PIRSR605959-3"/>
    </source>
</evidence>
<accession>A0A507DR70</accession>
<dbReference type="AlphaFoldDB" id="A0A507DR70"/>
<gene>
    <name evidence="19" type="ORF">PhCBS80983_g06000</name>
</gene>
<feature type="binding site" evidence="14">
    <location>
        <position position="249"/>
    </location>
    <ligand>
        <name>substrate</name>
    </ligand>
</feature>
<comment type="cofactor">
    <cofactor evidence="16">
        <name>Mg(2+)</name>
        <dbReference type="ChEBI" id="CHEBI:18420"/>
    </cofactor>
    <cofactor evidence="16">
        <name>Ca(2+)</name>
        <dbReference type="ChEBI" id="CHEBI:29108"/>
    </cofactor>
</comment>
<dbReference type="FunFam" id="3.90.850.10:FF:000004">
    <property type="entry name" value="Fumarylacetoacetase"/>
    <property type="match status" value="1"/>
</dbReference>
<evidence type="ECO:0000256" key="6">
    <source>
        <dbReference type="ARBA" id="ARBA00022723"/>
    </source>
</evidence>
<evidence type="ECO:0000256" key="9">
    <source>
        <dbReference type="ARBA" id="ARBA00022842"/>
    </source>
</evidence>
<comment type="catalytic activity">
    <reaction evidence="1 16">
        <text>4-fumarylacetoacetate + H2O = acetoacetate + fumarate + H(+)</text>
        <dbReference type="Rhea" id="RHEA:10244"/>
        <dbReference type="ChEBI" id="CHEBI:13705"/>
        <dbReference type="ChEBI" id="CHEBI:15377"/>
        <dbReference type="ChEBI" id="CHEBI:15378"/>
        <dbReference type="ChEBI" id="CHEBI:18034"/>
        <dbReference type="ChEBI" id="CHEBI:29806"/>
        <dbReference type="EC" id="3.7.1.2"/>
    </reaction>
</comment>
<feature type="domain" description="Fumarylacetoacetase-like C-terminal" evidence="17">
    <location>
        <begin position="133"/>
        <end position="397"/>
    </location>
</feature>
<keyword evidence="11 16" id="KW-0585">Phenylalanine catabolism</keyword>
<dbReference type="GO" id="GO:0006559">
    <property type="term" value="P:L-phenylalanine catabolic process"/>
    <property type="evidence" value="ECO:0007669"/>
    <property type="project" value="UniProtKB-UniRule"/>
</dbReference>
<dbReference type="SUPFAM" id="SSF56529">
    <property type="entry name" value="FAH"/>
    <property type="match status" value="1"/>
</dbReference>
<evidence type="ECO:0000256" key="2">
    <source>
        <dbReference type="ARBA" id="ARBA00004782"/>
    </source>
</evidence>
<evidence type="ECO:0000256" key="16">
    <source>
        <dbReference type="RuleBase" id="RU366008"/>
    </source>
</evidence>
<feature type="binding site" evidence="15">
    <location>
        <position position="208"/>
    </location>
    <ligand>
        <name>Ca(2+)</name>
        <dbReference type="ChEBI" id="CHEBI:29108"/>
    </ligand>
</feature>
<reference evidence="19 20" key="1">
    <citation type="journal article" date="2019" name="Sci. Rep.">
        <title>Comparative genomics of chytrid fungi reveal insights into the obligate biotrophic and pathogenic lifestyle of Synchytrium endobioticum.</title>
        <authorList>
            <person name="van de Vossenberg B.T.L.H."/>
            <person name="Warris S."/>
            <person name="Nguyen H.D.T."/>
            <person name="van Gent-Pelzer M.P.E."/>
            <person name="Joly D.L."/>
            <person name="van de Geest H.C."/>
            <person name="Bonants P.J.M."/>
            <person name="Smith D.S."/>
            <person name="Levesque C.A."/>
            <person name="van der Lee T.A.J."/>
        </authorList>
    </citation>
    <scope>NUCLEOTIDE SEQUENCE [LARGE SCALE GENOMIC DNA]</scope>
    <source>
        <strain evidence="19 20">CBS 809.83</strain>
    </source>
</reference>
<feature type="binding site" evidence="15">
    <location>
        <position position="242"/>
    </location>
    <ligand>
        <name>Ca(2+)</name>
        <dbReference type="ChEBI" id="CHEBI:29108"/>
    </ligand>
</feature>
<evidence type="ECO:0000256" key="10">
    <source>
        <dbReference type="ARBA" id="ARBA00022878"/>
    </source>
</evidence>
<dbReference type="GO" id="GO:0004334">
    <property type="term" value="F:fumarylacetoacetase activity"/>
    <property type="evidence" value="ECO:0007669"/>
    <property type="project" value="UniProtKB-UniRule"/>
</dbReference>
<dbReference type="GO" id="GO:1902000">
    <property type="term" value="P:homogentisate catabolic process"/>
    <property type="evidence" value="ECO:0007669"/>
    <property type="project" value="TreeGrafter"/>
</dbReference>
<feature type="binding site" evidence="14">
    <location>
        <position position="253"/>
    </location>
    <ligand>
        <name>substrate</name>
    </ligand>
</feature>
<keyword evidence="10 16" id="KW-0828">Tyrosine catabolism</keyword>
<sequence length="427" mass="46248">MPPVASFVEVLPDSDFPLENIPFGVISTAQQASPRAATAIGTYAVDLLVLAKAGAFEGPQLGNGVAERVFGQPALNEFMSLGRSAWREARSTIQATLSETGPSKLRGNKTLQAEVLKPLNSVQYHMPAQIGDYTDFYASKEHATNVGVMFRGKENALMPNWVHLPVGYHGRASSVVVSGTPITRPSGLILNPQTKAPEFSTSKKLDYELEVAAFVGIGNTLGDSIPVSQADDHIFGLALMNDWSARDIQQYEYVPLGPFLGKNFGTTISPWIITLDALEPFRDPTPASYLNAGTYDAYDVKLEVAIKPPSAEKPTVVSRSNLKYMYWSFKQMLAHHTINGCNMRAGDLLGSGTISGPTPESLGSLLELSKNGSEPFQLTADDTRAFIEDGDEVVMRGYCERDLDGHRIRIGFGEARGKLAPPKPAPM</sequence>
<evidence type="ECO:0000256" key="7">
    <source>
        <dbReference type="ARBA" id="ARBA00022801"/>
    </source>
</evidence>
<protein>
    <recommendedName>
        <fullName evidence="5 16">Fumarylacetoacetase</fullName>
        <ecNumber evidence="4 16">3.7.1.2</ecNumber>
    </recommendedName>
    <alternativeName>
        <fullName evidence="12 16">Fumarylacetoacetate hydrolase</fullName>
    </alternativeName>
</protein>
<keyword evidence="7 16" id="KW-0378">Hydrolase</keyword>
<evidence type="ECO:0000256" key="3">
    <source>
        <dbReference type="ARBA" id="ARBA00010211"/>
    </source>
</evidence>
<dbReference type="InterPro" id="IPR011234">
    <property type="entry name" value="Fumarylacetoacetase-like_C"/>
</dbReference>
<keyword evidence="6 15" id="KW-0479">Metal-binding</keyword>
<evidence type="ECO:0000313" key="19">
    <source>
        <dbReference type="EMBL" id="TPX54229.1"/>
    </source>
</evidence>
<feature type="binding site" evidence="15">
    <location>
        <position position="135"/>
    </location>
    <ligand>
        <name>Ca(2+)</name>
        <dbReference type="ChEBI" id="CHEBI:29108"/>
    </ligand>
</feature>
<dbReference type="PANTHER" id="PTHR43069">
    <property type="entry name" value="FUMARYLACETOACETASE"/>
    <property type="match status" value="1"/>
</dbReference>
<evidence type="ECO:0000256" key="13">
    <source>
        <dbReference type="PIRSR" id="PIRSR605959-1"/>
    </source>
</evidence>
<feature type="domain" description="Fumarylacetoacetase N-terminal" evidence="18">
    <location>
        <begin position="19"/>
        <end position="127"/>
    </location>
</feature>
<comment type="caution">
    <text evidence="19">The sequence shown here is derived from an EMBL/GenBank/DDBJ whole genome shotgun (WGS) entry which is preliminary data.</text>
</comment>
<dbReference type="NCBIfam" id="TIGR01266">
    <property type="entry name" value="fum_ac_acetase"/>
    <property type="match status" value="1"/>
</dbReference>
<feature type="active site" description="Proton acceptor" evidence="13">
    <location>
        <position position="142"/>
    </location>
</feature>
<keyword evidence="20" id="KW-1185">Reference proteome</keyword>
<comment type="pathway">
    <text evidence="2 16">Amino-acid degradation; L-phenylalanine degradation; acetoacetate and fumarate from L-phenylalanine: step 6/6.</text>
</comment>
<dbReference type="Gene3D" id="2.30.30.230">
    <property type="entry name" value="Fumarylacetoacetase, N-terminal domain"/>
    <property type="match status" value="1"/>
</dbReference>
<keyword evidence="9 15" id="KW-0460">Magnesium</keyword>
<feature type="binding site" evidence="15">
    <location>
        <position position="210"/>
    </location>
    <ligand>
        <name>Ca(2+)</name>
        <dbReference type="ChEBI" id="CHEBI:29108"/>
    </ligand>
</feature>
<dbReference type="Proteomes" id="UP000318582">
    <property type="component" value="Unassembled WGS sequence"/>
</dbReference>
<organism evidence="19 20">
    <name type="scientific">Powellomyces hirtus</name>
    <dbReference type="NCBI Taxonomy" id="109895"/>
    <lineage>
        <taxon>Eukaryota</taxon>
        <taxon>Fungi</taxon>
        <taxon>Fungi incertae sedis</taxon>
        <taxon>Chytridiomycota</taxon>
        <taxon>Chytridiomycota incertae sedis</taxon>
        <taxon>Chytridiomycetes</taxon>
        <taxon>Spizellomycetales</taxon>
        <taxon>Powellomycetaceae</taxon>
        <taxon>Powellomyces</taxon>
    </lineage>
</organism>
<keyword evidence="8 15" id="KW-0106">Calcium</keyword>
<feature type="binding site" evidence="15">
    <location>
        <position position="242"/>
    </location>
    <ligand>
        <name>Mg(2+)</name>
        <dbReference type="ChEBI" id="CHEBI:18420"/>
    </ligand>
</feature>
<evidence type="ECO:0000256" key="12">
    <source>
        <dbReference type="ARBA" id="ARBA00031740"/>
    </source>
</evidence>
<dbReference type="UniPathway" id="UPA00139">
    <property type="reaction ID" value="UER00341"/>
</dbReference>
<dbReference type="Gene3D" id="3.90.850.10">
    <property type="entry name" value="Fumarylacetoacetase-like, C-terminal domain"/>
    <property type="match status" value="1"/>
</dbReference>
<dbReference type="InterPro" id="IPR036663">
    <property type="entry name" value="Fumarylacetoacetase_C_sf"/>
</dbReference>
<name>A0A507DR70_9FUNG</name>
<evidence type="ECO:0000256" key="1">
    <source>
        <dbReference type="ARBA" id="ARBA00000353"/>
    </source>
</evidence>
<evidence type="ECO:0000256" key="8">
    <source>
        <dbReference type="ARBA" id="ARBA00022837"/>
    </source>
</evidence>
<feature type="binding site" evidence="14">
    <location>
        <position position="353"/>
    </location>
    <ligand>
        <name>substrate</name>
    </ligand>
</feature>
<proteinExistence type="inferred from homology"/>
<dbReference type="InterPro" id="IPR015377">
    <property type="entry name" value="Fumarylacetoacetase_N"/>
</dbReference>
<evidence type="ECO:0000256" key="14">
    <source>
        <dbReference type="PIRSR" id="PIRSR605959-2"/>
    </source>
</evidence>
<feature type="binding site" evidence="14">
    <location>
        <position position="137"/>
    </location>
    <ligand>
        <name>substrate</name>
    </ligand>
</feature>